<keyword evidence="8" id="KW-0472">Membrane</keyword>
<dbReference type="SUPFAM" id="SSF50331">
    <property type="entry name" value="MOP-like"/>
    <property type="match status" value="1"/>
</dbReference>
<organism evidence="12 13">
    <name type="scientific">Oceanospirillum sediminis</name>
    <dbReference type="NCBI Taxonomy" id="2760088"/>
    <lineage>
        <taxon>Bacteria</taxon>
        <taxon>Pseudomonadati</taxon>
        <taxon>Pseudomonadota</taxon>
        <taxon>Gammaproteobacteria</taxon>
        <taxon>Oceanospirillales</taxon>
        <taxon>Oceanospirillaceae</taxon>
        <taxon>Oceanospirillum</taxon>
    </lineage>
</organism>
<evidence type="ECO:0000256" key="8">
    <source>
        <dbReference type="ARBA" id="ARBA00023136"/>
    </source>
</evidence>
<evidence type="ECO:0000256" key="4">
    <source>
        <dbReference type="ARBA" id="ARBA00022519"/>
    </source>
</evidence>
<dbReference type="Gene3D" id="2.40.50.100">
    <property type="match status" value="1"/>
</dbReference>
<keyword evidence="2" id="KW-1003">Cell membrane</keyword>
<dbReference type="PROSITE" id="PS00211">
    <property type="entry name" value="ABC_TRANSPORTER_1"/>
    <property type="match status" value="1"/>
</dbReference>
<dbReference type="GO" id="GO:0140359">
    <property type="term" value="F:ABC-type transporter activity"/>
    <property type="evidence" value="ECO:0007669"/>
    <property type="project" value="InterPro"/>
</dbReference>
<dbReference type="GO" id="GO:0015098">
    <property type="term" value="F:molybdate ion transmembrane transporter activity"/>
    <property type="evidence" value="ECO:0007669"/>
    <property type="project" value="InterPro"/>
</dbReference>
<dbReference type="SUPFAM" id="SSF52540">
    <property type="entry name" value="P-loop containing nucleoside triphosphate hydrolases"/>
    <property type="match status" value="1"/>
</dbReference>
<evidence type="ECO:0000256" key="6">
    <source>
        <dbReference type="ARBA" id="ARBA00022840"/>
    </source>
</evidence>
<dbReference type="GO" id="GO:0016020">
    <property type="term" value="C:membrane"/>
    <property type="evidence" value="ECO:0007669"/>
    <property type="project" value="InterPro"/>
</dbReference>
<evidence type="ECO:0000256" key="1">
    <source>
        <dbReference type="ARBA" id="ARBA00022448"/>
    </source>
</evidence>
<dbReference type="Pfam" id="PF00005">
    <property type="entry name" value="ABC_tran"/>
    <property type="match status" value="1"/>
</dbReference>
<dbReference type="InterPro" id="IPR003439">
    <property type="entry name" value="ABC_transporter-like_ATP-bd"/>
</dbReference>
<keyword evidence="4" id="KW-0997">Cell inner membrane</keyword>
<dbReference type="GO" id="GO:0016887">
    <property type="term" value="F:ATP hydrolysis activity"/>
    <property type="evidence" value="ECO:0007669"/>
    <property type="project" value="InterPro"/>
</dbReference>
<evidence type="ECO:0000313" key="13">
    <source>
        <dbReference type="Proteomes" id="UP000565262"/>
    </source>
</evidence>
<dbReference type="PROSITE" id="PS51866">
    <property type="entry name" value="MOP"/>
    <property type="match status" value="1"/>
</dbReference>
<dbReference type="InterPro" id="IPR005116">
    <property type="entry name" value="Transp-assoc_OB_typ1"/>
</dbReference>
<keyword evidence="1" id="KW-0813">Transport</keyword>
<dbReference type="EMBL" id="JACJFM010000007">
    <property type="protein sequence ID" value="MBB1486485.1"/>
    <property type="molecule type" value="Genomic_DNA"/>
</dbReference>
<feature type="domain" description="Mop" evidence="11">
    <location>
        <begin position="316"/>
        <end position="380"/>
    </location>
</feature>
<dbReference type="InterPro" id="IPR004606">
    <property type="entry name" value="Mop_domain"/>
</dbReference>
<evidence type="ECO:0000256" key="9">
    <source>
        <dbReference type="PROSITE-ProRule" id="PRU01213"/>
    </source>
</evidence>
<keyword evidence="13" id="KW-1185">Reference proteome</keyword>
<keyword evidence="5" id="KW-0547">Nucleotide-binding</keyword>
<keyword evidence="3 9" id="KW-0500">Molybdenum</keyword>
<name>A0A839IMP6_9GAMM</name>
<dbReference type="InterPro" id="IPR003593">
    <property type="entry name" value="AAA+_ATPase"/>
</dbReference>
<dbReference type="InterPro" id="IPR027417">
    <property type="entry name" value="P-loop_NTPase"/>
</dbReference>
<evidence type="ECO:0000259" key="10">
    <source>
        <dbReference type="PROSITE" id="PS50893"/>
    </source>
</evidence>
<feature type="domain" description="ABC transporter" evidence="10">
    <location>
        <begin position="1"/>
        <end position="232"/>
    </location>
</feature>
<evidence type="ECO:0000256" key="7">
    <source>
        <dbReference type="ARBA" id="ARBA00022967"/>
    </source>
</evidence>
<dbReference type="NCBIfam" id="TIGR02142">
    <property type="entry name" value="modC_ABC"/>
    <property type="match status" value="1"/>
</dbReference>
<dbReference type="Proteomes" id="UP000565262">
    <property type="component" value="Unassembled WGS sequence"/>
</dbReference>
<dbReference type="AlphaFoldDB" id="A0A839IMP6"/>
<dbReference type="PROSITE" id="PS50893">
    <property type="entry name" value="ABC_TRANSPORTER_2"/>
    <property type="match status" value="1"/>
</dbReference>
<evidence type="ECO:0000256" key="2">
    <source>
        <dbReference type="ARBA" id="ARBA00022475"/>
    </source>
</evidence>
<dbReference type="InterPro" id="IPR017871">
    <property type="entry name" value="ABC_transporter-like_CS"/>
</dbReference>
<comment type="caution">
    <text evidence="12">The sequence shown here is derived from an EMBL/GenBank/DDBJ whole genome shotgun (WGS) entry which is preliminary data.</text>
</comment>
<keyword evidence="7" id="KW-1278">Translocase</keyword>
<protein>
    <submittedName>
        <fullName evidence="12">Molybdenum ABC transporter ATP-binding protein</fullName>
    </submittedName>
</protein>
<dbReference type="Pfam" id="PF03459">
    <property type="entry name" value="TOBE"/>
    <property type="match status" value="1"/>
</dbReference>
<dbReference type="InterPro" id="IPR050334">
    <property type="entry name" value="Molybdenum_import_ModC"/>
</dbReference>
<evidence type="ECO:0000259" key="11">
    <source>
        <dbReference type="PROSITE" id="PS51866"/>
    </source>
</evidence>
<keyword evidence="6 12" id="KW-0067">ATP-binding</keyword>
<evidence type="ECO:0000256" key="5">
    <source>
        <dbReference type="ARBA" id="ARBA00022741"/>
    </source>
</evidence>
<gene>
    <name evidence="12" type="primary">modC</name>
    <name evidence="12" type="ORF">H4O21_07665</name>
</gene>
<dbReference type="PANTHER" id="PTHR43514">
    <property type="entry name" value="ABC TRANSPORTER I FAMILY MEMBER 10"/>
    <property type="match status" value="1"/>
</dbReference>
<reference evidence="12 13" key="1">
    <citation type="submission" date="2020-08" db="EMBL/GenBank/DDBJ databases">
        <title>Oceanospirillum sp. nov. isolated from marine sediment.</title>
        <authorList>
            <person name="Ji X."/>
        </authorList>
    </citation>
    <scope>NUCLEOTIDE SEQUENCE [LARGE SCALE GENOMIC DNA]</scope>
    <source>
        <strain evidence="12 13">D5</strain>
    </source>
</reference>
<sequence length="380" mass="42659">MSLQLDFRIHRASFELNVQLQLPNKGVTVLFGRSGSGKTTLLRCIAGLEYQADGKLRFNNQIWQKKTFCLPVHQRPLGYVFQEASLFPHLNVLKNMQFGWQRVHENKRSVQFEEVVQLLGLGTLLNRYPSQLSGGQRQRVALGCALLTSPELLLMDEPMASLDSTSKADILPFLEMLKERLQLPVIYVTHSMDEVTRLADHLVYLQNGEVLAQGPLQQMLTDPDLPFISTGQASTVLQAQLKSSAITEDYLAELTVEGQRLFISQQDIPRNHLPRNKQLQTNTHLADTKPSGDAGSPIRVRVMARDVVLATSPPQQISLLNCLQVRVMDIRDDNNPSQSLVRLALGQQIMLARISRRSITRLGLKPDQQVYALIKGIALN</sequence>
<accession>A0A839IMP6</accession>
<dbReference type="InterPro" id="IPR011868">
    <property type="entry name" value="ModC_ABC_ATP-bd"/>
</dbReference>
<evidence type="ECO:0000256" key="3">
    <source>
        <dbReference type="ARBA" id="ARBA00022505"/>
    </source>
</evidence>
<dbReference type="SMART" id="SM00382">
    <property type="entry name" value="AAA"/>
    <property type="match status" value="1"/>
</dbReference>
<proteinExistence type="predicted"/>
<dbReference type="PANTHER" id="PTHR43514:SF10">
    <property type="entry name" value="MOLYBDENUM IMPORT ATP-BINDING PROTEIN MODC 2"/>
    <property type="match status" value="1"/>
</dbReference>
<dbReference type="GO" id="GO:0005524">
    <property type="term" value="F:ATP binding"/>
    <property type="evidence" value="ECO:0007669"/>
    <property type="project" value="UniProtKB-KW"/>
</dbReference>
<evidence type="ECO:0000313" key="12">
    <source>
        <dbReference type="EMBL" id="MBB1486485.1"/>
    </source>
</evidence>
<dbReference type="InterPro" id="IPR008995">
    <property type="entry name" value="Mo/tungstate-bd_C_term_dom"/>
</dbReference>
<dbReference type="RefSeq" id="WP_182808265.1">
    <property type="nucleotide sequence ID" value="NZ_JACJFM010000007.1"/>
</dbReference>
<dbReference type="Gene3D" id="3.40.50.300">
    <property type="entry name" value="P-loop containing nucleotide triphosphate hydrolases"/>
    <property type="match status" value="1"/>
</dbReference>